<evidence type="ECO:0000259" key="22">
    <source>
        <dbReference type="Pfam" id="PF01207"/>
    </source>
</evidence>
<keyword evidence="11" id="KW-0539">Nucleus</keyword>
<dbReference type="CDD" id="cd14343">
    <property type="entry name" value="UBA_F100B_like"/>
    <property type="match status" value="1"/>
</dbReference>
<dbReference type="AlphaFoldDB" id="A0A8T0DYV4"/>
<dbReference type="CDD" id="cd02801">
    <property type="entry name" value="DUS_like_FMN"/>
    <property type="match status" value="1"/>
</dbReference>
<evidence type="ECO:0000256" key="5">
    <source>
        <dbReference type="ARBA" id="ARBA00022630"/>
    </source>
</evidence>
<keyword evidence="7" id="KW-0819">tRNA processing</keyword>
<dbReference type="InterPro" id="IPR018517">
    <property type="entry name" value="tRNA_hU_synthase_CS"/>
</dbReference>
<feature type="region of interest" description="Disordered" evidence="21">
    <location>
        <begin position="475"/>
        <end position="516"/>
    </location>
</feature>
<keyword evidence="5" id="KW-0285">Flavoprotein</keyword>
<organism evidence="24 25">
    <name type="scientific">Argiope bruennichi</name>
    <name type="common">Wasp spider</name>
    <name type="synonym">Aranea bruennichi</name>
    <dbReference type="NCBI Taxonomy" id="94029"/>
    <lineage>
        <taxon>Eukaryota</taxon>
        <taxon>Metazoa</taxon>
        <taxon>Ecdysozoa</taxon>
        <taxon>Arthropoda</taxon>
        <taxon>Chelicerata</taxon>
        <taxon>Arachnida</taxon>
        <taxon>Araneae</taxon>
        <taxon>Araneomorphae</taxon>
        <taxon>Entelegynae</taxon>
        <taxon>Araneoidea</taxon>
        <taxon>Araneidae</taxon>
        <taxon>Argiope</taxon>
    </lineage>
</organism>
<sequence length="610" mass="68666">MESLREQVMINQFVLAAGCARDQAKQLLQAAHWQFETALSIFFQEATVPNCHHAQNNRFNSVNMITPANTPATPPNFPDTLMAFSKMSASDKMSGSSSGPFSYSTSPPLNNNSNLQHQSATMASSGHPHMLENSGYKFWREKLGSPRLILAPMVDQSELAWRALGRKYGAQLCFTPMLHASVFVKDPRYRKENLLSCPEDRPLIVQFCANDPDTFVEACKLAVGHCDAVDLNLGCPQAIARRGHYGAFLQEEWDLLKEMVSRVHKEVNIPVTCKIRVFQNIQRTIEYAQMLEAAGCQLLTVHGRTKEQKGPLTGLASWEHIKAVKCNVKIPVFANGNIQNFEDVQRCFKETGVDGVMIAEGSLHNPALFHGINPTVWEMSLEYLHFAKLYPCPISYARGHIFKLCHHCLIMEENKEIRQKIATAINIEEFISAVLELKDKYEAKLLTDASDLLEKYGLPYPPWICQPYVRPPPVQGAPKQIVDKQKTCSEDPSSGEKRSISESAISRKKMKKLQKNPEKQFGVKKFTFEKCENCLNPKGLKCSYQLCKACCRKKTFNELLDCVGHKLLFYTKKKSREENLIAKEISAADKTALNATVKENINISVHNPVL</sequence>
<dbReference type="InterPro" id="IPR013785">
    <property type="entry name" value="Aldolase_TIM"/>
</dbReference>
<dbReference type="InterPro" id="IPR054109">
    <property type="entry name" value="UBA_8"/>
</dbReference>
<dbReference type="Pfam" id="PF22566">
    <property type="entry name" value="UBA_8"/>
    <property type="match status" value="1"/>
</dbReference>
<dbReference type="EC" id="1.3.1.88" evidence="13"/>
<evidence type="ECO:0000256" key="11">
    <source>
        <dbReference type="ARBA" id="ARBA00023242"/>
    </source>
</evidence>
<reference evidence="24" key="2">
    <citation type="submission" date="2020-06" db="EMBL/GenBank/DDBJ databases">
        <authorList>
            <person name="Sheffer M."/>
        </authorList>
    </citation>
    <scope>NUCLEOTIDE SEQUENCE</scope>
</reference>
<comment type="catalytic activity">
    <reaction evidence="14">
        <text>5,6-dihydrouridine(17) in tRNA + NAD(+) = uridine(17) in tRNA + NADH + H(+)</text>
        <dbReference type="Rhea" id="RHEA:53372"/>
        <dbReference type="Rhea" id="RHEA-COMP:13541"/>
        <dbReference type="Rhea" id="RHEA-COMP:13542"/>
        <dbReference type="ChEBI" id="CHEBI:15378"/>
        <dbReference type="ChEBI" id="CHEBI:57540"/>
        <dbReference type="ChEBI" id="CHEBI:57945"/>
        <dbReference type="ChEBI" id="CHEBI:65315"/>
        <dbReference type="ChEBI" id="CHEBI:74443"/>
        <dbReference type="EC" id="1.3.1.88"/>
    </reaction>
    <physiologicalReaction direction="right-to-left" evidence="14">
        <dbReference type="Rhea" id="RHEA:53374"/>
    </physiologicalReaction>
</comment>
<dbReference type="GO" id="GO:0005634">
    <property type="term" value="C:nucleus"/>
    <property type="evidence" value="ECO:0007669"/>
    <property type="project" value="UniProtKB-SubCell"/>
</dbReference>
<keyword evidence="6" id="KW-0288">FMN</keyword>
<evidence type="ECO:0000256" key="14">
    <source>
        <dbReference type="ARBA" id="ARBA00047287"/>
    </source>
</evidence>
<evidence type="ECO:0000256" key="21">
    <source>
        <dbReference type="SAM" id="MobiDB-lite"/>
    </source>
</evidence>
<comment type="cofactor">
    <cofactor evidence="1">
        <name>FMN</name>
        <dbReference type="ChEBI" id="CHEBI:58210"/>
    </cofactor>
</comment>
<dbReference type="Gene3D" id="3.20.20.70">
    <property type="entry name" value="Aldolase class I"/>
    <property type="match status" value="1"/>
</dbReference>
<proteinExistence type="inferred from homology"/>
<dbReference type="PROSITE" id="PS01136">
    <property type="entry name" value="UPF0034"/>
    <property type="match status" value="1"/>
</dbReference>
<dbReference type="GO" id="GO:0017150">
    <property type="term" value="F:tRNA dihydrouridine synthase activity"/>
    <property type="evidence" value="ECO:0007669"/>
    <property type="project" value="InterPro"/>
</dbReference>
<evidence type="ECO:0000256" key="7">
    <source>
        <dbReference type="ARBA" id="ARBA00022694"/>
    </source>
</evidence>
<comment type="catalytic activity">
    <reaction evidence="16">
        <text>5,6-dihydrouridine(16) in tRNA + NAD(+) = uridine(16) in tRNA + NADH + H(+)</text>
        <dbReference type="Rhea" id="RHEA:53380"/>
        <dbReference type="Rhea" id="RHEA-COMP:13543"/>
        <dbReference type="Rhea" id="RHEA-COMP:13544"/>
        <dbReference type="ChEBI" id="CHEBI:15378"/>
        <dbReference type="ChEBI" id="CHEBI:57540"/>
        <dbReference type="ChEBI" id="CHEBI:57945"/>
        <dbReference type="ChEBI" id="CHEBI:65315"/>
        <dbReference type="ChEBI" id="CHEBI:74443"/>
        <dbReference type="EC" id="1.3.1.88"/>
    </reaction>
    <physiologicalReaction direction="right-to-left" evidence="16">
        <dbReference type="Rhea" id="RHEA:53382"/>
    </physiologicalReaction>
</comment>
<dbReference type="Gene3D" id="1.10.8.10">
    <property type="entry name" value="DNA helicase RuvA subunit, C-terminal domain"/>
    <property type="match status" value="1"/>
</dbReference>
<name>A0A8T0DYV4_ARGBR</name>
<dbReference type="SUPFAM" id="SSF51395">
    <property type="entry name" value="FMN-linked oxidoreductases"/>
    <property type="match status" value="1"/>
</dbReference>
<dbReference type="GO" id="GO:0005737">
    <property type="term" value="C:cytoplasm"/>
    <property type="evidence" value="ECO:0007669"/>
    <property type="project" value="UniProtKB-SubCell"/>
</dbReference>
<evidence type="ECO:0000256" key="10">
    <source>
        <dbReference type="ARBA" id="ARBA00023027"/>
    </source>
</evidence>
<evidence type="ECO:0000313" key="25">
    <source>
        <dbReference type="Proteomes" id="UP000807504"/>
    </source>
</evidence>
<dbReference type="PANTHER" id="PTHR11082:SF5">
    <property type="entry name" value="TRNA-DIHYDROURIDINE(16_17) SYNTHASE [NAD(P)(+)]-LIKE"/>
    <property type="match status" value="1"/>
</dbReference>
<keyword evidence="9" id="KW-0560">Oxidoreductase</keyword>
<feature type="domain" description="UBA-like" evidence="23">
    <location>
        <begin position="5"/>
        <end position="48"/>
    </location>
</feature>
<evidence type="ECO:0000256" key="15">
    <source>
        <dbReference type="ARBA" id="ARBA00047652"/>
    </source>
</evidence>
<evidence type="ECO:0000256" key="8">
    <source>
        <dbReference type="ARBA" id="ARBA00022857"/>
    </source>
</evidence>
<protein>
    <recommendedName>
        <fullName evidence="19">tRNA-dihydrouridine(16/17) synthase [NAD(P)(+)]-like</fullName>
        <ecNumber evidence="13">1.3.1.88</ecNumber>
    </recommendedName>
    <alternativeName>
        <fullName evidence="20">tRNA-dihydrouridine synthase 1-like</fullName>
    </alternativeName>
</protein>
<comment type="similarity">
    <text evidence="12">Belongs to the Dus family. Dus1 subfamily.</text>
</comment>
<evidence type="ECO:0000256" key="3">
    <source>
        <dbReference type="ARBA" id="ARBA00004496"/>
    </source>
</evidence>
<dbReference type="FunFam" id="3.20.20.70:FF:000081">
    <property type="entry name" value="Dihydrouridine synthase 1 like"/>
    <property type="match status" value="1"/>
</dbReference>
<evidence type="ECO:0000256" key="16">
    <source>
        <dbReference type="ARBA" id="ARBA00048934"/>
    </source>
</evidence>
<comment type="catalytic activity">
    <reaction evidence="17">
        <text>5,6-dihydrouridine(17) in tRNA + NADP(+) = uridine(17) in tRNA + NADPH + H(+)</text>
        <dbReference type="Rhea" id="RHEA:53368"/>
        <dbReference type="Rhea" id="RHEA-COMP:13541"/>
        <dbReference type="Rhea" id="RHEA-COMP:13542"/>
        <dbReference type="ChEBI" id="CHEBI:15378"/>
        <dbReference type="ChEBI" id="CHEBI:57783"/>
        <dbReference type="ChEBI" id="CHEBI:58349"/>
        <dbReference type="ChEBI" id="CHEBI:65315"/>
        <dbReference type="ChEBI" id="CHEBI:74443"/>
        <dbReference type="EC" id="1.3.1.88"/>
    </reaction>
    <physiologicalReaction direction="right-to-left" evidence="17">
        <dbReference type="Rhea" id="RHEA:53370"/>
    </physiologicalReaction>
</comment>
<dbReference type="PANTHER" id="PTHR11082">
    <property type="entry name" value="TRNA-DIHYDROURIDINE SYNTHASE"/>
    <property type="match status" value="1"/>
</dbReference>
<evidence type="ECO:0000256" key="13">
    <source>
        <dbReference type="ARBA" id="ARBA00038890"/>
    </source>
</evidence>
<comment type="function">
    <text evidence="18">Catalyzes the synthesis of dihydrouridine, a modified base found in the D-loop of most tRNAs. Specifically modifies U16 and U17 in cytoplasmic tRNAs. Affects the level of some mature tRNA and thereby the total cellular translation.</text>
</comment>
<feature type="compositionally biased region" description="Basic and acidic residues" evidence="21">
    <location>
        <begin position="481"/>
        <end position="500"/>
    </location>
</feature>
<keyword evidence="10" id="KW-0520">NAD</keyword>
<dbReference type="InterPro" id="IPR009060">
    <property type="entry name" value="UBA-like_sf"/>
</dbReference>
<dbReference type="PROSITE" id="PS51257">
    <property type="entry name" value="PROKAR_LIPOPROTEIN"/>
    <property type="match status" value="1"/>
</dbReference>
<keyword evidence="25" id="KW-1185">Reference proteome</keyword>
<evidence type="ECO:0000256" key="1">
    <source>
        <dbReference type="ARBA" id="ARBA00001917"/>
    </source>
</evidence>
<evidence type="ECO:0000256" key="2">
    <source>
        <dbReference type="ARBA" id="ARBA00004123"/>
    </source>
</evidence>
<keyword evidence="4" id="KW-0963">Cytoplasm</keyword>
<comment type="catalytic activity">
    <reaction evidence="15">
        <text>5,6-dihydrouridine(16) in tRNA + NADP(+) = uridine(16) in tRNA + NADPH + H(+)</text>
        <dbReference type="Rhea" id="RHEA:53376"/>
        <dbReference type="Rhea" id="RHEA-COMP:13543"/>
        <dbReference type="Rhea" id="RHEA-COMP:13544"/>
        <dbReference type="ChEBI" id="CHEBI:15378"/>
        <dbReference type="ChEBI" id="CHEBI:57783"/>
        <dbReference type="ChEBI" id="CHEBI:58349"/>
        <dbReference type="ChEBI" id="CHEBI:65315"/>
        <dbReference type="ChEBI" id="CHEBI:74443"/>
        <dbReference type="EC" id="1.3.1.88"/>
    </reaction>
    <physiologicalReaction direction="right-to-left" evidence="15">
        <dbReference type="Rhea" id="RHEA:53378"/>
    </physiologicalReaction>
</comment>
<reference evidence="24" key="1">
    <citation type="journal article" date="2020" name="bioRxiv">
        <title>Chromosome-level reference genome of the European wasp spider Argiope bruennichi: a resource for studies on range expansion and evolutionary adaptation.</title>
        <authorList>
            <person name="Sheffer M.M."/>
            <person name="Hoppe A."/>
            <person name="Krehenwinkel H."/>
            <person name="Uhl G."/>
            <person name="Kuss A.W."/>
            <person name="Jensen L."/>
            <person name="Jensen C."/>
            <person name="Gillespie R.G."/>
            <person name="Hoff K.J."/>
            <person name="Prost S."/>
        </authorList>
    </citation>
    <scope>NUCLEOTIDE SEQUENCE</scope>
</reference>
<comment type="subcellular location">
    <subcellularLocation>
        <location evidence="3">Cytoplasm</location>
    </subcellularLocation>
    <subcellularLocation>
        <location evidence="2">Nucleus</location>
    </subcellularLocation>
</comment>
<dbReference type="InterPro" id="IPR035587">
    <property type="entry name" value="DUS-like_FMN-bd"/>
</dbReference>
<dbReference type="GO" id="GO:0050660">
    <property type="term" value="F:flavin adenine dinucleotide binding"/>
    <property type="evidence" value="ECO:0007669"/>
    <property type="project" value="InterPro"/>
</dbReference>
<evidence type="ECO:0000256" key="19">
    <source>
        <dbReference type="ARBA" id="ARBA00068883"/>
    </source>
</evidence>
<feature type="domain" description="DUS-like FMN-binding" evidence="22">
    <location>
        <begin position="149"/>
        <end position="376"/>
    </location>
</feature>
<evidence type="ECO:0000256" key="20">
    <source>
        <dbReference type="ARBA" id="ARBA00077078"/>
    </source>
</evidence>
<comment type="caution">
    <text evidence="24">The sequence shown here is derived from an EMBL/GenBank/DDBJ whole genome shotgun (WGS) entry which is preliminary data.</text>
</comment>
<dbReference type="SUPFAM" id="SSF46934">
    <property type="entry name" value="UBA-like"/>
    <property type="match status" value="1"/>
</dbReference>
<evidence type="ECO:0000256" key="4">
    <source>
        <dbReference type="ARBA" id="ARBA00022490"/>
    </source>
</evidence>
<evidence type="ECO:0000256" key="12">
    <source>
        <dbReference type="ARBA" id="ARBA00038313"/>
    </source>
</evidence>
<accession>A0A8T0DYV4</accession>
<keyword evidence="8" id="KW-0521">NADP</keyword>
<evidence type="ECO:0000256" key="18">
    <source>
        <dbReference type="ARBA" id="ARBA00053643"/>
    </source>
</evidence>
<dbReference type="Proteomes" id="UP000807504">
    <property type="component" value="Unassembled WGS sequence"/>
</dbReference>
<evidence type="ECO:0000256" key="17">
    <source>
        <dbReference type="ARBA" id="ARBA00049467"/>
    </source>
</evidence>
<gene>
    <name evidence="24" type="ORF">HNY73_021334</name>
</gene>
<evidence type="ECO:0000256" key="6">
    <source>
        <dbReference type="ARBA" id="ARBA00022643"/>
    </source>
</evidence>
<evidence type="ECO:0000259" key="23">
    <source>
        <dbReference type="Pfam" id="PF22566"/>
    </source>
</evidence>
<evidence type="ECO:0000313" key="24">
    <source>
        <dbReference type="EMBL" id="KAF8763119.1"/>
    </source>
</evidence>
<dbReference type="EMBL" id="JABXBU010002231">
    <property type="protein sequence ID" value="KAF8763119.1"/>
    <property type="molecule type" value="Genomic_DNA"/>
</dbReference>
<dbReference type="Pfam" id="PF01207">
    <property type="entry name" value="Dus"/>
    <property type="match status" value="1"/>
</dbReference>
<evidence type="ECO:0000256" key="9">
    <source>
        <dbReference type="ARBA" id="ARBA00023002"/>
    </source>
</evidence>